<evidence type="ECO:0000256" key="1">
    <source>
        <dbReference type="SAM" id="MobiDB-lite"/>
    </source>
</evidence>
<name>A0ABD2J8N1_9BILA</name>
<protein>
    <submittedName>
        <fullName evidence="2">Uncharacterized protein</fullName>
    </submittedName>
</protein>
<proteinExistence type="predicted"/>
<keyword evidence="3" id="KW-1185">Reference proteome</keyword>
<evidence type="ECO:0000313" key="3">
    <source>
        <dbReference type="Proteomes" id="UP001620626"/>
    </source>
</evidence>
<reference evidence="2 3" key="1">
    <citation type="submission" date="2024-10" db="EMBL/GenBank/DDBJ databases">
        <authorList>
            <person name="Kim D."/>
        </authorList>
    </citation>
    <scope>NUCLEOTIDE SEQUENCE [LARGE SCALE GENOMIC DNA]</scope>
    <source>
        <strain evidence="2">BH-2024</strain>
    </source>
</reference>
<comment type="caution">
    <text evidence="2">The sequence shown here is derived from an EMBL/GenBank/DDBJ whole genome shotgun (WGS) entry which is preliminary data.</text>
</comment>
<feature type="compositionally biased region" description="Polar residues" evidence="1">
    <location>
        <begin position="1"/>
        <end position="22"/>
    </location>
</feature>
<accession>A0ABD2J8N1</accession>
<dbReference type="Proteomes" id="UP001620626">
    <property type="component" value="Unassembled WGS sequence"/>
</dbReference>
<sequence>MFSSLFTSASQPSTQSNVNTVRQARLHIRDNSMADQSAYMFPGAPPAGQPAAPPAGQPAAPPAGQPAAPPAGQPAAPPDSLPPRPPDSPPTSPLRQPALRPGRHETQPHSATRGPTTGWSERRPEDAKI</sequence>
<evidence type="ECO:0000313" key="2">
    <source>
        <dbReference type="EMBL" id="KAL3086915.1"/>
    </source>
</evidence>
<dbReference type="AlphaFoldDB" id="A0ABD2J8N1"/>
<gene>
    <name evidence="2" type="ORF">niasHT_021779</name>
</gene>
<feature type="compositionally biased region" description="Pro residues" evidence="1">
    <location>
        <begin position="43"/>
        <end position="92"/>
    </location>
</feature>
<feature type="compositionally biased region" description="Basic and acidic residues" evidence="1">
    <location>
        <begin position="120"/>
        <end position="129"/>
    </location>
</feature>
<feature type="compositionally biased region" description="Polar residues" evidence="1">
    <location>
        <begin position="108"/>
        <end position="119"/>
    </location>
</feature>
<feature type="region of interest" description="Disordered" evidence="1">
    <location>
        <begin position="1"/>
        <end position="129"/>
    </location>
</feature>
<organism evidence="2 3">
    <name type="scientific">Heterodera trifolii</name>
    <dbReference type="NCBI Taxonomy" id="157864"/>
    <lineage>
        <taxon>Eukaryota</taxon>
        <taxon>Metazoa</taxon>
        <taxon>Ecdysozoa</taxon>
        <taxon>Nematoda</taxon>
        <taxon>Chromadorea</taxon>
        <taxon>Rhabditida</taxon>
        <taxon>Tylenchina</taxon>
        <taxon>Tylenchomorpha</taxon>
        <taxon>Tylenchoidea</taxon>
        <taxon>Heteroderidae</taxon>
        <taxon>Heteroderinae</taxon>
        <taxon>Heterodera</taxon>
    </lineage>
</organism>
<dbReference type="EMBL" id="JBICBT010001026">
    <property type="protein sequence ID" value="KAL3086915.1"/>
    <property type="molecule type" value="Genomic_DNA"/>
</dbReference>